<organism evidence="2 3">
    <name type="scientific">Cladophialophora chaetospira</name>
    <dbReference type="NCBI Taxonomy" id="386627"/>
    <lineage>
        <taxon>Eukaryota</taxon>
        <taxon>Fungi</taxon>
        <taxon>Dikarya</taxon>
        <taxon>Ascomycota</taxon>
        <taxon>Pezizomycotina</taxon>
        <taxon>Eurotiomycetes</taxon>
        <taxon>Chaetothyriomycetidae</taxon>
        <taxon>Chaetothyriales</taxon>
        <taxon>Herpotrichiellaceae</taxon>
        <taxon>Cladophialophora</taxon>
    </lineage>
</organism>
<reference evidence="2" key="1">
    <citation type="submission" date="2022-10" db="EMBL/GenBank/DDBJ databases">
        <title>Culturing micro-colonial fungi from biological soil crusts in the Mojave desert and describing Neophaeococcomyces mojavensis, and introducing the new genera and species Taxawa tesnikishii.</title>
        <authorList>
            <person name="Kurbessoian T."/>
            <person name="Stajich J.E."/>
        </authorList>
    </citation>
    <scope>NUCLEOTIDE SEQUENCE</scope>
    <source>
        <strain evidence="2">TK_41</strain>
    </source>
</reference>
<protein>
    <submittedName>
        <fullName evidence="2">Uncharacterized protein</fullName>
    </submittedName>
</protein>
<name>A0AA39CR48_9EURO</name>
<evidence type="ECO:0000313" key="3">
    <source>
        <dbReference type="Proteomes" id="UP001172673"/>
    </source>
</evidence>
<feature type="signal peptide" evidence="1">
    <location>
        <begin position="1"/>
        <end position="17"/>
    </location>
</feature>
<dbReference type="AlphaFoldDB" id="A0AA39CR48"/>
<gene>
    <name evidence="2" type="ORF">H2200_000618</name>
</gene>
<sequence length="210" mass="23755">MVLSFITLAATVPLMVTSTIQLQDQAQNQKEGHELELKTEKCHLIARATKRMGAKRQNEFKDLVVVLHGGNLYLEPRITTEKHVLTGYLLPFPERSYDGIVSTINADNMLNWIFVKKDTYRLQYGVRAEAQEQLTGPVSLVSGQDEWRLAFNGWEGFVAVQKGDDWALYFDKDDNGLADRKTGKTVVEVELVRTAVKKPSNEDQAEDEPD</sequence>
<proteinExistence type="predicted"/>
<comment type="caution">
    <text evidence="2">The sequence shown here is derived from an EMBL/GenBank/DDBJ whole genome shotgun (WGS) entry which is preliminary data.</text>
</comment>
<keyword evidence="3" id="KW-1185">Reference proteome</keyword>
<accession>A0AA39CR48</accession>
<evidence type="ECO:0000256" key="1">
    <source>
        <dbReference type="SAM" id="SignalP"/>
    </source>
</evidence>
<keyword evidence="1" id="KW-0732">Signal</keyword>
<dbReference type="PANTHER" id="PTHR38049:SF2">
    <property type="entry name" value="RICIN B LECTIN DOMAIN-CONTAINING PROTEIN"/>
    <property type="match status" value="1"/>
</dbReference>
<dbReference type="PANTHER" id="PTHR38049">
    <property type="entry name" value="RICIN B LECTIN DOMAIN-CONTAINING PROTEIN"/>
    <property type="match status" value="1"/>
</dbReference>
<dbReference type="Proteomes" id="UP001172673">
    <property type="component" value="Unassembled WGS sequence"/>
</dbReference>
<feature type="chain" id="PRO_5041423659" evidence="1">
    <location>
        <begin position="18"/>
        <end position="210"/>
    </location>
</feature>
<evidence type="ECO:0000313" key="2">
    <source>
        <dbReference type="EMBL" id="KAJ9616898.1"/>
    </source>
</evidence>
<dbReference type="EMBL" id="JAPDRK010000001">
    <property type="protein sequence ID" value="KAJ9616898.1"/>
    <property type="molecule type" value="Genomic_DNA"/>
</dbReference>